<comment type="cofactor">
    <cofactor evidence="1">
        <name>FAD</name>
        <dbReference type="ChEBI" id="CHEBI:57692"/>
    </cofactor>
</comment>
<evidence type="ECO:0000313" key="7">
    <source>
        <dbReference type="Proteomes" id="UP000278907"/>
    </source>
</evidence>
<dbReference type="Proteomes" id="UP000278907">
    <property type="component" value="Unassembled WGS sequence"/>
</dbReference>
<proteinExistence type="predicted"/>
<dbReference type="InterPro" id="IPR050641">
    <property type="entry name" value="RIFMO-like"/>
</dbReference>
<gene>
    <name evidence="6" type="ORF">D7Y13_32455</name>
</gene>
<evidence type="ECO:0000256" key="4">
    <source>
        <dbReference type="SAM" id="Phobius"/>
    </source>
</evidence>
<dbReference type="EMBL" id="RAWI01000358">
    <property type="protein sequence ID" value="RKH95126.1"/>
    <property type="molecule type" value="Genomic_DNA"/>
</dbReference>
<evidence type="ECO:0000313" key="6">
    <source>
        <dbReference type="EMBL" id="RKH95126.1"/>
    </source>
</evidence>
<feature type="domain" description="FAD-binding" evidence="5">
    <location>
        <begin position="9"/>
        <end position="349"/>
    </location>
</feature>
<sequence length="523" mass="57216">MEVPEMDSTSVLVVGGGLVGLSASMFLAWRGVPTVLVERHPGSSPHPRAIGYTPRTMELFRAVGLGQRIPQSPPDFRLRRARVESLAGTWFEESAWTPGKPDAPVLEYSPCTGTALAQDRLEPILRERAVELGADIRLETELVRFEQDAEGVTAWLRERGGREYTLRAAYLIAADGHRSPIREALKIGRDGRGHMRTVRSVLFRAPLEEYLQAGVTQFQIEQPGFSAFLTTYGDGRWVLIFSDDEERDEGTLSALVRRAVGRSDLEVELITTGRWELSALIADRFSSGRVFLAGDAAHTLPPSRGGYGANTGIEDAHNLAWKLASVLSGASTPSLLDTYDAERRPIAWLRHQQIFARADYKADAAGTAGDARILDDDAMEFGQLYRSTAVLDASDTLPPAARPEQWAGQPGTRAPHAWVSDGDARRSTLDLLQQGWVLFAGDARWCAAVEQAERQPGLGLQCLRLGVDVWPLDADAFRESLGLGKEGASLIRPDGYVAWRSLDLPADAARVLTDALRRVSSAP</sequence>
<evidence type="ECO:0000256" key="1">
    <source>
        <dbReference type="ARBA" id="ARBA00001974"/>
    </source>
</evidence>
<comment type="caution">
    <text evidence="6">The sequence shown here is derived from an EMBL/GenBank/DDBJ whole genome shotgun (WGS) entry which is preliminary data.</text>
</comment>
<keyword evidence="2" id="KW-0285">Flavoprotein</keyword>
<keyword evidence="4" id="KW-1133">Transmembrane helix</keyword>
<evidence type="ECO:0000256" key="3">
    <source>
        <dbReference type="ARBA" id="ARBA00022827"/>
    </source>
</evidence>
<protein>
    <submittedName>
        <fullName evidence="6">2,4-dichlorophenol 6-monooxygenase</fullName>
    </submittedName>
</protein>
<dbReference type="PANTHER" id="PTHR43004">
    <property type="entry name" value="TRK SYSTEM POTASSIUM UPTAKE PROTEIN"/>
    <property type="match status" value="1"/>
</dbReference>
<dbReference type="PRINTS" id="PR00420">
    <property type="entry name" value="RNGMNOXGNASE"/>
</dbReference>
<accession>A0ABX9Q8Y1</accession>
<dbReference type="Gene3D" id="3.50.50.60">
    <property type="entry name" value="FAD/NAD(P)-binding domain"/>
    <property type="match status" value="1"/>
</dbReference>
<dbReference type="Gene3D" id="3.30.9.10">
    <property type="entry name" value="D-Amino Acid Oxidase, subunit A, domain 2"/>
    <property type="match status" value="1"/>
</dbReference>
<dbReference type="Pfam" id="PF01494">
    <property type="entry name" value="FAD_binding_3"/>
    <property type="match status" value="1"/>
</dbReference>
<keyword evidence="4" id="KW-0472">Membrane</keyword>
<keyword evidence="7" id="KW-1185">Reference proteome</keyword>
<dbReference type="Pfam" id="PF21274">
    <property type="entry name" value="Rng_hyd_C"/>
    <property type="match status" value="1"/>
</dbReference>
<dbReference type="InterPro" id="IPR002938">
    <property type="entry name" value="FAD-bd"/>
</dbReference>
<organism evidence="6 7">
    <name type="scientific">Corallococcus praedator</name>
    <dbReference type="NCBI Taxonomy" id="2316724"/>
    <lineage>
        <taxon>Bacteria</taxon>
        <taxon>Pseudomonadati</taxon>
        <taxon>Myxococcota</taxon>
        <taxon>Myxococcia</taxon>
        <taxon>Myxococcales</taxon>
        <taxon>Cystobacterineae</taxon>
        <taxon>Myxococcaceae</taxon>
        <taxon>Corallococcus</taxon>
    </lineage>
</organism>
<evidence type="ECO:0000259" key="5">
    <source>
        <dbReference type="Pfam" id="PF01494"/>
    </source>
</evidence>
<dbReference type="InterPro" id="IPR036188">
    <property type="entry name" value="FAD/NAD-bd_sf"/>
</dbReference>
<name>A0ABX9Q8Y1_9BACT</name>
<keyword evidence="4" id="KW-0812">Transmembrane</keyword>
<dbReference type="PANTHER" id="PTHR43004:SF19">
    <property type="entry name" value="BINDING MONOOXYGENASE, PUTATIVE (JCVI)-RELATED"/>
    <property type="match status" value="1"/>
</dbReference>
<dbReference type="Gene3D" id="3.40.30.120">
    <property type="match status" value="1"/>
</dbReference>
<feature type="transmembrane region" description="Helical" evidence="4">
    <location>
        <begin position="12"/>
        <end position="29"/>
    </location>
</feature>
<dbReference type="SUPFAM" id="SSF51905">
    <property type="entry name" value="FAD/NAD(P)-binding domain"/>
    <property type="match status" value="1"/>
</dbReference>
<evidence type="ECO:0000256" key="2">
    <source>
        <dbReference type="ARBA" id="ARBA00022630"/>
    </source>
</evidence>
<reference evidence="6 7" key="1">
    <citation type="submission" date="2018-09" db="EMBL/GenBank/DDBJ databases">
        <authorList>
            <person name="Livingstone P.G."/>
            <person name="Whitworth D.E."/>
        </authorList>
    </citation>
    <scope>NUCLEOTIDE SEQUENCE [LARGE SCALE GENOMIC DNA]</scope>
    <source>
        <strain evidence="6 7">CA031B</strain>
    </source>
</reference>
<keyword evidence="3" id="KW-0274">FAD</keyword>